<feature type="region of interest" description="Disordered" evidence="1">
    <location>
        <begin position="1"/>
        <end position="22"/>
    </location>
</feature>
<dbReference type="HOGENOM" id="CLU_2816228_0_0_1"/>
<proteinExistence type="predicted"/>
<accession>A0A072UY71</accession>
<reference evidence="2 4" key="1">
    <citation type="journal article" date="2011" name="Nature">
        <title>The Medicago genome provides insight into the evolution of rhizobial symbioses.</title>
        <authorList>
            <person name="Young N.D."/>
            <person name="Debelle F."/>
            <person name="Oldroyd G.E."/>
            <person name="Geurts R."/>
            <person name="Cannon S.B."/>
            <person name="Udvardi M.K."/>
            <person name="Benedito V.A."/>
            <person name="Mayer K.F."/>
            <person name="Gouzy J."/>
            <person name="Schoof H."/>
            <person name="Van de Peer Y."/>
            <person name="Proost S."/>
            <person name="Cook D.R."/>
            <person name="Meyers B.C."/>
            <person name="Spannagl M."/>
            <person name="Cheung F."/>
            <person name="De Mita S."/>
            <person name="Krishnakumar V."/>
            <person name="Gundlach H."/>
            <person name="Zhou S."/>
            <person name="Mudge J."/>
            <person name="Bharti A.K."/>
            <person name="Murray J.D."/>
            <person name="Naoumkina M.A."/>
            <person name="Rosen B."/>
            <person name="Silverstein K.A."/>
            <person name="Tang H."/>
            <person name="Rombauts S."/>
            <person name="Zhao P.X."/>
            <person name="Zhou P."/>
            <person name="Barbe V."/>
            <person name="Bardou P."/>
            <person name="Bechner M."/>
            <person name="Bellec A."/>
            <person name="Berger A."/>
            <person name="Berges H."/>
            <person name="Bidwell S."/>
            <person name="Bisseling T."/>
            <person name="Choisne N."/>
            <person name="Couloux A."/>
            <person name="Denny R."/>
            <person name="Deshpande S."/>
            <person name="Dai X."/>
            <person name="Doyle J.J."/>
            <person name="Dudez A.M."/>
            <person name="Farmer A.D."/>
            <person name="Fouteau S."/>
            <person name="Franken C."/>
            <person name="Gibelin C."/>
            <person name="Gish J."/>
            <person name="Goldstein S."/>
            <person name="Gonzalez A.J."/>
            <person name="Green P.J."/>
            <person name="Hallab A."/>
            <person name="Hartog M."/>
            <person name="Hua A."/>
            <person name="Humphray S.J."/>
            <person name="Jeong D.H."/>
            <person name="Jing Y."/>
            <person name="Jocker A."/>
            <person name="Kenton S.M."/>
            <person name="Kim D.J."/>
            <person name="Klee K."/>
            <person name="Lai H."/>
            <person name="Lang C."/>
            <person name="Lin S."/>
            <person name="Macmil S.L."/>
            <person name="Magdelenat G."/>
            <person name="Matthews L."/>
            <person name="McCorrison J."/>
            <person name="Monaghan E.L."/>
            <person name="Mun J.H."/>
            <person name="Najar F.Z."/>
            <person name="Nicholson C."/>
            <person name="Noirot C."/>
            <person name="O'Bleness M."/>
            <person name="Paule C.R."/>
            <person name="Poulain J."/>
            <person name="Prion F."/>
            <person name="Qin B."/>
            <person name="Qu C."/>
            <person name="Retzel E.F."/>
            <person name="Riddle C."/>
            <person name="Sallet E."/>
            <person name="Samain S."/>
            <person name="Samson N."/>
            <person name="Sanders I."/>
            <person name="Saurat O."/>
            <person name="Scarpelli C."/>
            <person name="Schiex T."/>
            <person name="Segurens B."/>
            <person name="Severin A.J."/>
            <person name="Sherrier D.J."/>
            <person name="Shi R."/>
            <person name="Sims S."/>
            <person name="Singer S.R."/>
            <person name="Sinharoy S."/>
            <person name="Sterck L."/>
            <person name="Viollet A."/>
            <person name="Wang B.B."/>
            <person name="Wang K."/>
            <person name="Wang M."/>
            <person name="Wang X."/>
            <person name="Warfsmann J."/>
            <person name="Weissenbach J."/>
            <person name="White D.D."/>
            <person name="White J.D."/>
            <person name="Wiley G.B."/>
            <person name="Wincker P."/>
            <person name="Xing Y."/>
            <person name="Yang L."/>
            <person name="Yao Z."/>
            <person name="Ying F."/>
            <person name="Zhai J."/>
            <person name="Zhou L."/>
            <person name="Zuber A."/>
            <person name="Denarie J."/>
            <person name="Dixon R.A."/>
            <person name="May G.D."/>
            <person name="Schwartz D.C."/>
            <person name="Rogers J."/>
            <person name="Quetier F."/>
            <person name="Town C.D."/>
            <person name="Roe B.A."/>
        </authorList>
    </citation>
    <scope>NUCLEOTIDE SEQUENCE [LARGE SCALE GENOMIC DNA]</scope>
    <source>
        <strain evidence="2">A17</strain>
        <strain evidence="3 4">cv. Jemalong A17</strain>
    </source>
</reference>
<keyword evidence="4" id="KW-1185">Reference proteome</keyword>
<organism evidence="2 4">
    <name type="scientific">Medicago truncatula</name>
    <name type="common">Barrel medic</name>
    <name type="synonym">Medicago tribuloides</name>
    <dbReference type="NCBI Taxonomy" id="3880"/>
    <lineage>
        <taxon>Eukaryota</taxon>
        <taxon>Viridiplantae</taxon>
        <taxon>Streptophyta</taxon>
        <taxon>Embryophyta</taxon>
        <taxon>Tracheophyta</taxon>
        <taxon>Spermatophyta</taxon>
        <taxon>Magnoliopsida</taxon>
        <taxon>eudicotyledons</taxon>
        <taxon>Gunneridae</taxon>
        <taxon>Pentapetalae</taxon>
        <taxon>rosids</taxon>
        <taxon>fabids</taxon>
        <taxon>Fabales</taxon>
        <taxon>Fabaceae</taxon>
        <taxon>Papilionoideae</taxon>
        <taxon>50 kb inversion clade</taxon>
        <taxon>NPAAA clade</taxon>
        <taxon>Hologalegina</taxon>
        <taxon>IRL clade</taxon>
        <taxon>Trifolieae</taxon>
        <taxon>Medicago</taxon>
    </lineage>
</organism>
<dbReference type="EnsemblPlants" id="KEH34527">
    <property type="protein sequence ID" value="KEH34527"/>
    <property type="gene ID" value="MTR_3g062727"/>
</dbReference>
<name>A0A072UY71_MEDTR</name>
<sequence length="67" mass="7499">MLVHQTRLLPVPTPRPERSQNVLSDLPDLESTVALLAHEITSCDELYNLQPTSDDVMSFCSSDVMLK</sequence>
<dbReference type="EMBL" id="CM001219">
    <property type="protein sequence ID" value="KEH34527.1"/>
    <property type="molecule type" value="Genomic_DNA"/>
</dbReference>
<evidence type="ECO:0000313" key="3">
    <source>
        <dbReference type="EnsemblPlants" id="KEH34527"/>
    </source>
</evidence>
<dbReference type="AlphaFoldDB" id="A0A072UY71"/>
<evidence type="ECO:0000313" key="4">
    <source>
        <dbReference type="Proteomes" id="UP000002051"/>
    </source>
</evidence>
<protein>
    <submittedName>
        <fullName evidence="2 3">Uncharacterized protein</fullName>
    </submittedName>
</protein>
<evidence type="ECO:0000313" key="2">
    <source>
        <dbReference type="EMBL" id="KEH34527.1"/>
    </source>
</evidence>
<gene>
    <name evidence="2" type="ordered locus">MTR_3g062727</name>
</gene>
<reference evidence="2 4" key="2">
    <citation type="journal article" date="2014" name="BMC Genomics">
        <title>An improved genome release (version Mt4.0) for the model legume Medicago truncatula.</title>
        <authorList>
            <person name="Tang H."/>
            <person name="Krishnakumar V."/>
            <person name="Bidwell S."/>
            <person name="Rosen B."/>
            <person name="Chan A."/>
            <person name="Zhou S."/>
            <person name="Gentzbittel L."/>
            <person name="Childs K.L."/>
            <person name="Yandell M."/>
            <person name="Gundlach H."/>
            <person name="Mayer K.F."/>
            <person name="Schwartz D.C."/>
            <person name="Town C.D."/>
        </authorList>
    </citation>
    <scope>GENOME REANNOTATION</scope>
    <source>
        <strain evidence="2">A17</strain>
        <strain evidence="3 4">cv. Jemalong A17</strain>
    </source>
</reference>
<evidence type="ECO:0000256" key="1">
    <source>
        <dbReference type="SAM" id="MobiDB-lite"/>
    </source>
</evidence>
<reference evidence="3" key="3">
    <citation type="submission" date="2015-04" db="UniProtKB">
        <authorList>
            <consortium name="EnsemblPlants"/>
        </authorList>
    </citation>
    <scope>IDENTIFICATION</scope>
    <source>
        <strain evidence="3">cv. Jemalong A17</strain>
    </source>
</reference>
<dbReference type="Proteomes" id="UP000002051">
    <property type="component" value="Chromosome 3"/>
</dbReference>